<dbReference type="SUPFAM" id="SSF102114">
    <property type="entry name" value="Radical SAM enzymes"/>
    <property type="match status" value="1"/>
</dbReference>
<dbReference type="EMBL" id="QLYX01000003">
    <property type="protein sequence ID" value="RAY16042.1"/>
    <property type="molecule type" value="Genomic_DNA"/>
</dbReference>
<evidence type="ECO:0000256" key="2">
    <source>
        <dbReference type="ARBA" id="ARBA00022723"/>
    </source>
</evidence>
<dbReference type="NCBIfam" id="TIGR04269">
    <property type="entry name" value="SAM_SPASM_FxsB"/>
    <property type="match status" value="1"/>
</dbReference>
<dbReference type="InterPro" id="IPR023867">
    <property type="entry name" value="Sulphatase_maturase_rSAM"/>
</dbReference>
<comment type="caution">
    <text evidence="6">The sequence shown here is derived from an EMBL/GenBank/DDBJ whole genome shotgun (WGS) entry which is preliminary data.</text>
</comment>
<dbReference type="InterPro" id="IPR058240">
    <property type="entry name" value="rSAM_sf"/>
</dbReference>
<keyword evidence="2" id="KW-0479">Metal-binding</keyword>
<dbReference type="NCBIfam" id="TIGR04267">
    <property type="entry name" value="mod_HExxH"/>
    <property type="match status" value="1"/>
</dbReference>
<dbReference type="CDD" id="cd01335">
    <property type="entry name" value="Radical_SAM"/>
    <property type="match status" value="1"/>
</dbReference>
<evidence type="ECO:0000313" key="7">
    <source>
        <dbReference type="Proteomes" id="UP000251891"/>
    </source>
</evidence>
<dbReference type="AlphaFoldDB" id="A0A365HAK1"/>
<dbReference type="Pfam" id="PF04055">
    <property type="entry name" value="Radical_SAM"/>
    <property type="match status" value="1"/>
</dbReference>
<dbReference type="Proteomes" id="UP000251891">
    <property type="component" value="Unassembled WGS sequence"/>
</dbReference>
<dbReference type="GO" id="GO:0016491">
    <property type="term" value="F:oxidoreductase activity"/>
    <property type="evidence" value="ECO:0007669"/>
    <property type="project" value="InterPro"/>
</dbReference>
<keyword evidence="4" id="KW-0411">Iron-sulfur</keyword>
<proteinExistence type="predicted"/>
<evidence type="ECO:0000256" key="3">
    <source>
        <dbReference type="ARBA" id="ARBA00023004"/>
    </source>
</evidence>
<dbReference type="InterPro" id="IPR026335">
    <property type="entry name" value="rSAM_SPASM_FxsB"/>
</dbReference>
<keyword evidence="7" id="KW-1185">Reference proteome</keyword>
<keyword evidence="1" id="KW-0949">S-adenosyl-L-methionine</keyword>
<dbReference type="SFLD" id="SFLDS00029">
    <property type="entry name" value="Radical_SAM"/>
    <property type="match status" value="1"/>
</dbReference>
<evidence type="ECO:0000256" key="4">
    <source>
        <dbReference type="ARBA" id="ARBA00023014"/>
    </source>
</evidence>
<dbReference type="PANTHER" id="PTHR43273">
    <property type="entry name" value="ANAEROBIC SULFATASE-MATURATING ENZYME HOMOLOG ASLB-RELATED"/>
    <property type="match status" value="1"/>
</dbReference>
<feature type="domain" description="Radical SAM core" evidence="5">
    <location>
        <begin position="1"/>
        <end position="224"/>
    </location>
</feature>
<dbReference type="SFLD" id="SFLDG01067">
    <property type="entry name" value="SPASM/twitch_domain_containing"/>
    <property type="match status" value="1"/>
</dbReference>
<dbReference type="InterPro" id="IPR007197">
    <property type="entry name" value="rSAM"/>
</dbReference>
<name>A0A365HAK1_9ACTN</name>
<evidence type="ECO:0000313" key="6">
    <source>
        <dbReference type="EMBL" id="RAY16042.1"/>
    </source>
</evidence>
<dbReference type="InterPro" id="IPR013785">
    <property type="entry name" value="Aldolase_TIM"/>
</dbReference>
<dbReference type="Gene3D" id="3.20.20.70">
    <property type="entry name" value="Aldolase class I"/>
    <property type="match status" value="1"/>
</dbReference>
<dbReference type="PANTHER" id="PTHR43273:SF8">
    <property type="entry name" value="RADICAL SAM DOMAIN PROTEIN"/>
    <property type="match status" value="1"/>
</dbReference>
<organism evidence="6 7">
    <name type="scientific">Actinomadura craniellae</name>
    <dbReference type="NCBI Taxonomy" id="2231787"/>
    <lineage>
        <taxon>Bacteria</taxon>
        <taxon>Bacillati</taxon>
        <taxon>Actinomycetota</taxon>
        <taxon>Actinomycetes</taxon>
        <taxon>Streptosporangiales</taxon>
        <taxon>Thermomonosporaceae</taxon>
        <taxon>Actinomadura</taxon>
    </lineage>
</organism>
<evidence type="ECO:0000256" key="1">
    <source>
        <dbReference type="ARBA" id="ARBA00022691"/>
    </source>
</evidence>
<keyword evidence="3" id="KW-0408">Iron</keyword>
<dbReference type="SFLD" id="SFLDG01072">
    <property type="entry name" value="dehydrogenase_like"/>
    <property type="match status" value="1"/>
</dbReference>
<sequence>MVKVHSRCNLSCDHCYVYEHADQSWRRQPPAMAPATVRQAARRIAEHAAAHRVDGVLVVLHGGEPTLLGPAGLRAVLAELRAAIEPVTRLDLRIHTNGVLLDERLCELFAEYGVRVGVSLDGDRQANDLHRRYADGRSSHRQVLRGLALLRRPEYRHLYAGILCTVDLAADPIRVYEALLAERPPRIDLLLPHATWDAPPPRPAGVPTPYADWLGRVHARWTADGRPVPVRLFDSISAAARGGPSGSEAIGLDPVGLATVETDGSWEQADSLKTAFDGAAATGMDVFSHSVDDLAAHPGAAARRGGLAALCATCRACPVVRICGGGLYAHRHRAGHGFDNPSVYCADLKALIARTAGAPRPQAPRHALPEGAFDALAAGPGDAAAVTALAEMRLSLTRALVAAVAGAGEPNRLAADGWALLADLDTARPEAVRAAFMHPYTQAWAVRCLRPPAGADPELDRAHLAGVAAAAAMHAGERPDLLLPVRDGALHVPGHGALRVGAAGHAAPPRPEDGEWLPVRRAGGLAVDDLDPFRDCQDWPAAGRLSPAGWDAWSAALEAALGELRRELPGYAAGLDAGLRAVVPLRPDPAGHGRSGTARHAFGAVAVALPPSAADLSVLLVHEFQHVKLSALLDMYGLFDPAERVLLRVPWRPDPRPVEGVLHGVYAHLAIAELWRVRARAGRPGAEARFERHRSEVRDAIEAVRATRALTAHGERFVAGMHATVTGWS</sequence>
<dbReference type="OrthoDB" id="9782387at2"/>
<evidence type="ECO:0000259" key="5">
    <source>
        <dbReference type="PROSITE" id="PS51918"/>
    </source>
</evidence>
<dbReference type="SFLD" id="SFLDG01386">
    <property type="entry name" value="main_SPASM_domain-containing"/>
    <property type="match status" value="1"/>
</dbReference>
<protein>
    <recommendedName>
        <fullName evidence="5">Radical SAM core domain-containing protein</fullName>
    </recommendedName>
</protein>
<dbReference type="PROSITE" id="PS51918">
    <property type="entry name" value="RADICAL_SAM"/>
    <property type="match status" value="1"/>
</dbReference>
<gene>
    <name evidence="6" type="ORF">DPM19_09405</name>
</gene>
<dbReference type="GO" id="GO:0046872">
    <property type="term" value="F:metal ion binding"/>
    <property type="evidence" value="ECO:0007669"/>
    <property type="project" value="UniProtKB-KW"/>
</dbReference>
<dbReference type="InterPro" id="IPR026337">
    <property type="entry name" value="AKG_HExxH"/>
</dbReference>
<dbReference type="GO" id="GO:0051536">
    <property type="term" value="F:iron-sulfur cluster binding"/>
    <property type="evidence" value="ECO:0007669"/>
    <property type="project" value="UniProtKB-KW"/>
</dbReference>
<reference evidence="6 7" key="1">
    <citation type="submission" date="2018-06" db="EMBL/GenBank/DDBJ databases">
        <title>Actinomadura craniellae sp. nov. isolated from marine sponge Craniella sp.</title>
        <authorList>
            <person name="Li L."/>
            <person name="Xu Q.H."/>
            <person name="Lin H.W."/>
            <person name="Lu Y.H."/>
        </authorList>
    </citation>
    <scope>NUCLEOTIDE SEQUENCE [LARGE SCALE GENOMIC DNA]</scope>
    <source>
        <strain evidence="6 7">LHW63021</strain>
    </source>
</reference>
<accession>A0A365HAK1</accession>